<dbReference type="PANTHER" id="PTHR43877">
    <property type="entry name" value="AMINOALKYLPHOSPHONATE N-ACETYLTRANSFERASE-RELATED-RELATED"/>
    <property type="match status" value="1"/>
</dbReference>
<dbReference type="Gene3D" id="3.40.630.30">
    <property type="match status" value="1"/>
</dbReference>
<dbReference type="Proteomes" id="UP001597034">
    <property type="component" value="Unassembled WGS sequence"/>
</dbReference>
<dbReference type="RefSeq" id="WP_256399570.1">
    <property type="nucleotide sequence ID" value="NZ_JANHJR010000002.1"/>
</dbReference>
<dbReference type="SUPFAM" id="SSF55729">
    <property type="entry name" value="Acyl-CoA N-acyltransferases (Nat)"/>
    <property type="match status" value="1"/>
</dbReference>
<evidence type="ECO:0000313" key="5">
    <source>
        <dbReference type="Proteomes" id="UP001597034"/>
    </source>
</evidence>
<dbReference type="EC" id="2.3.-.-" evidence="4"/>
<dbReference type="PROSITE" id="PS51186">
    <property type="entry name" value="GNAT"/>
    <property type="match status" value="1"/>
</dbReference>
<dbReference type="EMBL" id="JBHUDO010000001">
    <property type="protein sequence ID" value="MFD1644295.1"/>
    <property type="molecule type" value="Genomic_DNA"/>
</dbReference>
<dbReference type="PANTHER" id="PTHR43877:SF1">
    <property type="entry name" value="ACETYLTRANSFERASE"/>
    <property type="match status" value="1"/>
</dbReference>
<reference evidence="4 5" key="1">
    <citation type="journal article" date="2019" name="Int. J. Syst. Evol. Microbiol.">
        <title>The Global Catalogue of Microorganisms (GCM) 10K type strain sequencing project: providing services to taxonomists for standard genome sequencing and annotation.</title>
        <authorList>
            <consortium name="The Broad Institute Genomics Platform"/>
            <consortium name="The Broad Institute Genome Sequencing Center for Infectious Disease"/>
            <person name="Wu L."/>
            <person name="Ma J."/>
        </authorList>
    </citation>
    <scope>NUCLEOTIDE SEQUENCE [LARGE SCALE GENOMIC DNA]</scope>
    <source>
        <strain evidence="4 5">CGMCC 1.10390</strain>
    </source>
</reference>
<evidence type="ECO:0000256" key="1">
    <source>
        <dbReference type="ARBA" id="ARBA00022679"/>
    </source>
</evidence>
<evidence type="ECO:0000256" key="2">
    <source>
        <dbReference type="ARBA" id="ARBA00023315"/>
    </source>
</evidence>
<keyword evidence="5" id="KW-1185">Reference proteome</keyword>
<dbReference type="GO" id="GO:0016746">
    <property type="term" value="F:acyltransferase activity"/>
    <property type="evidence" value="ECO:0007669"/>
    <property type="project" value="UniProtKB-KW"/>
</dbReference>
<dbReference type="Pfam" id="PF13508">
    <property type="entry name" value="Acetyltransf_7"/>
    <property type="match status" value="1"/>
</dbReference>
<proteinExistence type="predicted"/>
<name>A0ABD6DDC0_9EURY</name>
<keyword evidence="2 4" id="KW-0012">Acyltransferase</keyword>
<dbReference type="InterPro" id="IPR016181">
    <property type="entry name" value="Acyl_CoA_acyltransferase"/>
</dbReference>
<comment type="caution">
    <text evidence="4">The sequence shown here is derived from an EMBL/GenBank/DDBJ whole genome shotgun (WGS) entry which is preliminary data.</text>
</comment>
<protein>
    <submittedName>
        <fullName evidence="4">GNAT family N-acetyltransferase</fullName>
        <ecNumber evidence="4">2.3.-.-</ecNumber>
    </submittedName>
</protein>
<organism evidence="4 5">
    <name type="scientific">Haloarchaeobius litoreus</name>
    <dbReference type="NCBI Taxonomy" id="755306"/>
    <lineage>
        <taxon>Archaea</taxon>
        <taxon>Methanobacteriati</taxon>
        <taxon>Methanobacteriota</taxon>
        <taxon>Stenosarchaea group</taxon>
        <taxon>Halobacteria</taxon>
        <taxon>Halobacteriales</taxon>
        <taxon>Halorubellaceae</taxon>
        <taxon>Haloarchaeobius</taxon>
    </lineage>
</organism>
<dbReference type="InterPro" id="IPR000182">
    <property type="entry name" value="GNAT_dom"/>
</dbReference>
<dbReference type="InterPro" id="IPR050832">
    <property type="entry name" value="Bact_Acetyltransf"/>
</dbReference>
<keyword evidence="1 4" id="KW-0808">Transferase</keyword>
<gene>
    <name evidence="4" type="ORF">ACFSBL_01220</name>
</gene>
<dbReference type="CDD" id="cd04301">
    <property type="entry name" value="NAT_SF"/>
    <property type="match status" value="1"/>
</dbReference>
<accession>A0ABD6DDC0</accession>
<sequence>MHVRAAEPDDSAAILSVHEAAIAERGPLAYDDAVVDAWHAGRSVDDYTFDGEDTFLVAETNAGTVVGFGIALPECRDHLVADVDGEVTALYVDPNRAGEGVGTLLLDALHGSLREQDVASAACWASANAASFYERRGYERVTTHRHEFGDGVTGDVVELWTSL</sequence>
<dbReference type="AlphaFoldDB" id="A0ABD6DDC0"/>
<evidence type="ECO:0000259" key="3">
    <source>
        <dbReference type="PROSITE" id="PS51186"/>
    </source>
</evidence>
<evidence type="ECO:0000313" key="4">
    <source>
        <dbReference type="EMBL" id="MFD1644295.1"/>
    </source>
</evidence>
<feature type="domain" description="N-acetyltransferase" evidence="3">
    <location>
        <begin position="1"/>
        <end position="163"/>
    </location>
</feature>